<name>A0AAP0KRN9_9MAGN</name>
<evidence type="ECO:0000313" key="3">
    <source>
        <dbReference type="Proteomes" id="UP001419268"/>
    </source>
</evidence>
<keyword evidence="3" id="KW-1185">Reference proteome</keyword>
<proteinExistence type="predicted"/>
<dbReference type="AlphaFoldDB" id="A0AAP0KRN9"/>
<protein>
    <submittedName>
        <fullName evidence="2">Uncharacterized protein</fullName>
    </submittedName>
</protein>
<comment type="caution">
    <text evidence="2">The sequence shown here is derived from an EMBL/GenBank/DDBJ whole genome shotgun (WGS) entry which is preliminary data.</text>
</comment>
<organism evidence="2 3">
    <name type="scientific">Stephania cephalantha</name>
    <dbReference type="NCBI Taxonomy" id="152367"/>
    <lineage>
        <taxon>Eukaryota</taxon>
        <taxon>Viridiplantae</taxon>
        <taxon>Streptophyta</taxon>
        <taxon>Embryophyta</taxon>
        <taxon>Tracheophyta</taxon>
        <taxon>Spermatophyta</taxon>
        <taxon>Magnoliopsida</taxon>
        <taxon>Ranunculales</taxon>
        <taxon>Menispermaceae</taxon>
        <taxon>Menispermoideae</taxon>
        <taxon>Cissampelideae</taxon>
        <taxon>Stephania</taxon>
    </lineage>
</organism>
<sequence length="76" mass="7738">MMTSGCAVVGNGGRDGGALARERRSADSSSEGISSGTVHDANEEQGRQRGGMVTRQRRDSGSGNGAVMAAATGKRR</sequence>
<evidence type="ECO:0000256" key="1">
    <source>
        <dbReference type="SAM" id="MobiDB-lite"/>
    </source>
</evidence>
<dbReference type="EMBL" id="JBBNAG010000002">
    <property type="protein sequence ID" value="KAK9157468.1"/>
    <property type="molecule type" value="Genomic_DNA"/>
</dbReference>
<dbReference type="Proteomes" id="UP001419268">
    <property type="component" value="Unassembled WGS sequence"/>
</dbReference>
<reference evidence="2 3" key="1">
    <citation type="submission" date="2024-01" db="EMBL/GenBank/DDBJ databases">
        <title>Genome assemblies of Stephania.</title>
        <authorList>
            <person name="Yang L."/>
        </authorList>
    </citation>
    <scope>NUCLEOTIDE SEQUENCE [LARGE SCALE GENOMIC DNA]</scope>
    <source>
        <strain evidence="2">JXDWG</strain>
        <tissue evidence="2">Leaf</tissue>
    </source>
</reference>
<accession>A0AAP0KRN9</accession>
<evidence type="ECO:0000313" key="2">
    <source>
        <dbReference type="EMBL" id="KAK9157468.1"/>
    </source>
</evidence>
<gene>
    <name evidence="2" type="ORF">Scep_004042</name>
</gene>
<feature type="region of interest" description="Disordered" evidence="1">
    <location>
        <begin position="1"/>
        <end position="76"/>
    </location>
</feature>